<dbReference type="Proteomes" id="UP000029481">
    <property type="component" value="Chromosome"/>
</dbReference>
<gene>
    <name evidence="2" type="ORF">JT31_19065</name>
</gene>
<sequence length="264" mass="29410">MLRYGFLLASLCFTSYAMADVAKYKTVIDADSARKVDEVIQGEVLPNAKAKQGDLIGLVSSTFLQTPYLSETLIGSQSTPEQLVVNLRGVDCFTLVDYVQALTKSDTRKAFLRQLVKTRYVDGKVSYLTRRHFLSDWFATSPHNARDVTPEISPHYLTAEKHLNLKQGGGEYIPGLGIITRKINYIPGYAIDRSVLERLHNGDYVGVYSPMQGLDVSHTGIVIRSGDAVWFRNASSLSVNRKVVDTPFLNYMRSKPGIVVLRAN</sequence>
<dbReference type="Pfam" id="PF07313">
    <property type="entry name" value="AmiA-like"/>
    <property type="match status" value="1"/>
</dbReference>
<dbReference type="Gene3D" id="2.30.260.10">
    <property type="entry name" value="putative xylanase like domain"/>
    <property type="match status" value="1"/>
</dbReference>
<keyword evidence="1" id="KW-0732">Signal</keyword>
<evidence type="ECO:0000313" key="2">
    <source>
        <dbReference type="EMBL" id="AIR06636.1"/>
    </source>
</evidence>
<dbReference type="EMBL" id="CP009451">
    <property type="protein sequence ID" value="AIR06636.1"/>
    <property type="molecule type" value="Genomic_DNA"/>
</dbReference>
<keyword evidence="3" id="KW-1185">Reference proteome</keyword>
<evidence type="ECO:0000313" key="3">
    <source>
        <dbReference type="Proteomes" id="UP000029481"/>
    </source>
</evidence>
<name>A0A089Q5R7_9ENTR</name>
<reference evidence="2 3" key="1">
    <citation type="submission" date="2014-09" db="EMBL/GenBank/DDBJ databases">
        <title>Cedecea neteri SSMD04 Genome Sequencing.</title>
        <authorList>
            <person name="Tan J.-Y."/>
        </authorList>
    </citation>
    <scope>NUCLEOTIDE SEQUENCE [LARGE SCALE GENOMIC DNA]</scope>
    <source>
        <strain evidence="2 3">SSMD04</strain>
    </source>
</reference>
<dbReference type="Gene3D" id="1.10.3670.10">
    <property type="entry name" value="Putative xylanase like domain"/>
    <property type="match status" value="1"/>
</dbReference>
<dbReference type="KEGG" id="cnt:JT31_19065"/>
<protein>
    <submittedName>
        <fullName evidence="2">Membrane protein</fullName>
    </submittedName>
</protein>
<dbReference type="InterPro" id="IPR010846">
    <property type="entry name" value="AmiA-like"/>
</dbReference>
<feature type="signal peptide" evidence="1">
    <location>
        <begin position="1"/>
        <end position="19"/>
    </location>
</feature>
<dbReference type="SUPFAM" id="SSF54001">
    <property type="entry name" value="Cysteine proteinases"/>
    <property type="match status" value="1"/>
</dbReference>
<accession>A0A089Q5R7</accession>
<evidence type="ECO:0000256" key="1">
    <source>
        <dbReference type="SAM" id="SignalP"/>
    </source>
</evidence>
<proteinExistence type="predicted"/>
<organism evidence="2 3">
    <name type="scientific">Cedecea neteri</name>
    <dbReference type="NCBI Taxonomy" id="158822"/>
    <lineage>
        <taxon>Bacteria</taxon>
        <taxon>Pseudomonadati</taxon>
        <taxon>Pseudomonadota</taxon>
        <taxon>Gammaproteobacteria</taxon>
        <taxon>Enterobacterales</taxon>
        <taxon>Enterobacteriaceae</taxon>
        <taxon>Cedecea</taxon>
    </lineage>
</organism>
<dbReference type="InterPro" id="IPR038765">
    <property type="entry name" value="Papain-like_cys_pep_sf"/>
</dbReference>
<feature type="chain" id="PRO_5001849121" evidence="1">
    <location>
        <begin position="20"/>
        <end position="264"/>
    </location>
</feature>
<dbReference type="AlphaFoldDB" id="A0A089Q5R7"/>